<evidence type="ECO:0000256" key="1">
    <source>
        <dbReference type="SAM" id="MobiDB-lite"/>
    </source>
</evidence>
<dbReference type="Proteomes" id="UP000237105">
    <property type="component" value="Unassembled WGS sequence"/>
</dbReference>
<dbReference type="OrthoDB" id="10439573at2759"/>
<dbReference type="EMBL" id="JXTB01000637">
    <property type="protein sequence ID" value="PON34912.1"/>
    <property type="molecule type" value="Genomic_DNA"/>
</dbReference>
<evidence type="ECO:0000313" key="3">
    <source>
        <dbReference type="Proteomes" id="UP000237105"/>
    </source>
</evidence>
<comment type="caution">
    <text evidence="2">The sequence shown here is derived from an EMBL/GenBank/DDBJ whole genome shotgun (WGS) entry which is preliminary data.</text>
</comment>
<organism evidence="2 3">
    <name type="scientific">Parasponia andersonii</name>
    <name type="common">Sponia andersonii</name>
    <dbReference type="NCBI Taxonomy" id="3476"/>
    <lineage>
        <taxon>Eukaryota</taxon>
        <taxon>Viridiplantae</taxon>
        <taxon>Streptophyta</taxon>
        <taxon>Embryophyta</taxon>
        <taxon>Tracheophyta</taxon>
        <taxon>Spermatophyta</taxon>
        <taxon>Magnoliopsida</taxon>
        <taxon>eudicotyledons</taxon>
        <taxon>Gunneridae</taxon>
        <taxon>Pentapetalae</taxon>
        <taxon>rosids</taxon>
        <taxon>fabids</taxon>
        <taxon>Rosales</taxon>
        <taxon>Cannabaceae</taxon>
        <taxon>Parasponia</taxon>
    </lineage>
</organism>
<evidence type="ECO:0000313" key="2">
    <source>
        <dbReference type="EMBL" id="PON34912.1"/>
    </source>
</evidence>
<name>A0A2P5AEE7_PARAD</name>
<accession>A0A2P5AEE7</accession>
<sequence length="126" mass="13472">MVGDPLVRESGGGHQLHDMEGGKRHVVEVEGAEIRQLLEGGGLGVRVGGLDLAANLVHDFGDEGGLADELEAEALDEVLKSSLEEGVHDGRPCHCFWILSSKKSGSIRSTKTMMRNTTLEMVAHLS</sequence>
<protein>
    <submittedName>
        <fullName evidence="2">Uncharacterized protein</fullName>
    </submittedName>
</protein>
<dbReference type="AlphaFoldDB" id="A0A2P5AEE7"/>
<proteinExistence type="predicted"/>
<keyword evidence="3" id="KW-1185">Reference proteome</keyword>
<reference evidence="3" key="1">
    <citation type="submission" date="2016-06" db="EMBL/GenBank/DDBJ databases">
        <title>Parallel loss of symbiosis genes in relatives of nitrogen-fixing non-legume Parasponia.</title>
        <authorList>
            <person name="Van Velzen R."/>
            <person name="Holmer R."/>
            <person name="Bu F."/>
            <person name="Rutten L."/>
            <person name="Van Zeijl A."/>
            <person name="Liu W."/>
            <person name="Santuari L."/>
            <person name="Cao Q."/>
            <person name="Sharma T."/>
            <person name="Shen D."/>
            <person name="Roswanjaya Y."/>
            <person name="Wardhani T."/>
            <person name="Kalhor M.S."/>
            <person name="Jansen J."/>
            <person name="Van den Hoogen J."/>
            <person name="Gungor B."/>
            <person name="Hartog M."/>
            <person name="Hontelez J."/>
            <person name="Verver J."/>
            <person name="Yang W.-C."/>
            <person name="Schijlen E."/>
            <person name="Repin R."/>
            <person name="Schilthuizen M."/>
            <person name="Schranz E."/>
            <person name="Heidstra R."/>
            <person name="Miyata K."/>
            <person name="Fedorova E."/>
            <person name="Kohlen W."/>
            <person name="Bisseling T."/>
            <person name="Smit S."/>
            <person name="Geurts R."/>
        </authorList>
    </citation>
    <scope>NUCLEOTIDE SEQUENCE [LARGE SCALE GENOMIC DNA]</scope>
    <source>
        <strain evidence="3">cv. WU1-14</strain>
    </source>
</reference>
<feature type="region of interest" description="Disordered" evidence="1">
    <location>
        <begin position="1"/>
        <end position="23"/>
    </location>
</feature>
<gene>
    <name evidence="2" type="ORF">PanWU01x14_340520</name>
</gene>